<dbReference type="EMBL" id="BLLI01000127">
    <property type="protein sequence ID" value="GFH43496.1"/>
    <property type="molecule type" value="Genomic_DNA"/>
</dbReference>
<name>A0A6A0BFF3_9LACT</name>
<evidence type="ECO:0008006" key="3">
    <source>
        <dbReference type="Google" id="ProtNLM"/>
    </source>
</evidence>
<protein>
    <recommendedName>
        <fullName evidence="3">Immunity protein 30 domain-containing protein</fullName>
    </recommendedName>
</protein>
<dbReference type="AlphaFoldDB" id="A0A6A0BFF3"/>
<accession>A0A6A0BFF3</accession>
<comment type="caution">
    <text evidence="1">The sequence shown here is derived from an EMBL/GenBank/DDBJ whole genome shotgun (WGS) entry which is preliminary data.</text>
</comment>
<keyword evidence="2" id="KW-1185">Reference proteome</keyword>
<proteinExistence type="predicted"/>
<evidence type="ECO:0000313" key="1">
    <source>
        <dbReference type="EMBL" id="GFH43496.1"/>
    </source>
</evidence>
<gene>
    <name evidence="1" type="ORF">Hs30E_20660</name>
</gene>
<evidence type="ECO:0000313" key="2">
    <source>
        <dbReference type="Proteomes" id="UP000480303"/>
    </source>
</evidence>
<dbReference type="Proteomes" id="UP000480303">
    <property type="component" value="Unassembled WGS sequence"/>
</dbReference>
<organism evidence="1 2">
    <name type="scientific">Pseudolactococcus hodotermopsidis</name>
    <dbReference type="NCBI Taxonomy" id="2709157"/>
    <lineage>
        <taxon>Bacteria</taxon>
        <taxon>Bacillati</taxon>
        <taxon>Bacillota</taxon>
        <taxon>Bacilli</taxon>
        <taxon>Lactobacillales</taxon>
        <taxon>Streptococcaceae</taxon>
        <taxon>Pseudolactococcus</taxon>
    </lineage>
</organism>
<sequence length="110" mass="12748">MVSNMGKLLEEIKHSLENERDFNKTVNILKPLDEEVLREALICLAIDSQNMNYYFLILQLIQENETWTHHLTASRLLSVSLVSFEGAENIALNHLRRAIELDNDNVELKL</sequence>
<reference evidence="1 2" key="1">
    <citation type="submission" date="2020-02" db="EMBL/GenBank/DDBJ databases">
        <title>Draft genome sequence of Lactococcus sp. Hs30E4-3.</title>
        <authorList>
            <person name="Noda S."/>
            <person name="Yuki M."/>
            <person name="Ohkuma M."/>
        </authorList>
    </citation>
    <scope>NUCLEOTIDE SEQUENCE [LARGE SCALE GENOMIC DNA]</scope>
    <source>
        <strain evidence="1 2">Hs30E4-3</strain>
    </source>
</reference>